<feature type="domain" description="Inner membrane protein YgaP-like transmembrane" evidence="2">
    <location>
        <begin position="1"/>
        <end position="69"/>
    </location>
</feature>
<evidence type="ECO:0000259" key="2">
    <source>
        <dbReference type="Pfam" id="PF11127"/>
    </source>
</evidence>
<keyword evidence="1" id="KW-0812">Transmembrane</keyword>
<keyword evidence="4" id="KW-1185">Reference proteome</keyword>
<dbReference type="Proteomes" id="UP001200557">
    <property type="component" value="Unassembled WGS sequence"/>
</dbReference>
<keyword evidence="1" id="KW-1133">Transmembrane helix</keyword>
<sequence length="70" mass="7623">MTANLGLPDRLIRAIIGLALFLLPLLNVPTIWSSATLAYGSMAIGLILVLTALFRFCPLYRIFGISTCKL</sequence>
<evidence type="ECO:0000313" key="4">
    <source>
        <dbReference type="Proteomes" id="UP001200557"/>
    </source>
</evidence>
<keyword evidence="1" id="KW-0472">Membrane</keyword>
<gene>
    <name evidence="3" type="ORF">L0664_04930</name>
</gene>
<name>A0ABS9CT92_9RHOB</name>
<protein>
    <submittedName>
        <fullName evidence="3">DUF2892 domain-containing protein</fullName>
    </submittedName>
</protein>
<feature type="transmembrane region" description="Helical" evidence="1">
    <location>
        <begin position="12"/>
        <end position="32"/>
    </location>
</feature>
<reference evidence="3 4" key="1">
    <citation type="submission" date="2022-01" db="EMBL/GenBank/DDBJ databases">
        <title>Octadecabacter sp. nov., isolated from a marine alga.</title>
        <authorList>
            <person name="Jin M.S."/>
            <person name="Kim H.M."/>
            <person name="Han D.M."/>
            <person name="Jung J.J."/>
            <person name="Jeon C.O."/>
        </authorList>
    </citation>
    <scope>NUCLEOTIDE SEQUENCE [LARGE SCALE GENOMIC DNA]</scope>
    <source>
        <strain evidence="3 4">G9-8</strain>
    </source>
</reference>
<proteinExistence type="predicted"/>
<feature type="transmembrane region" description="Helical" evidence="1">
    <location>
        <begin position="38"/>
        <end position="57"/>
    </location>
</feature>
<comment type="caution">
    <text evidence="3">The sequence shown here is derived from an EMBL/GenBank/DDBJ whole genome shotgun (WGS) entry which is preliminary data.</text>
</comment>
<accession>A0ABS9CT92</accession>
<dbReference type="Pfam" id="PF11127">
    <property type="entry name" value="YgaP-like_TM"/>
    <property type="match status" value="1"/>
</dbReference>
<dbReference type="InterPro" id="IPR021309">
    <property type="entry name" value="YgaP-like_TM"/>
</dbReference>
<dbReference type="RefSeq" id="WP_235224504.1">
    <property type="nucleotide sequence ID" value="NZ_JAKGAQ010000001.1"/>
</dbReference>
<evidence type="ECO:0000256" key="1">
    <source>
        <dbReference type="SAM" id="Phobius"/>
    </source>
</evidence>
<dbReference type="EMBL" id="JAKGAQ010000001">
    <property type="protein sequence ID" value="MCF2870403.1"/>
    <property type="molecule type" value="Genomic_DNA"/>
</dbReference>
<organism evidence="3 4">
    <name type="scientific">Octadecabacter dasysiphoniae</name>
    <dbReference type="NCBI Taxonomy" id="2909341"/>
    <lineage>
        <taxon>Bacteria</taxon>
        <taxon>Pseudomonadati</taxon>
        <taxon>Pseudomonadota</taxon>
        <taxon>Alphaproteobacteria</taxon>
        <taxon>Rhodobacterales</taxon>
        <taxon>Roseobacteraceae</taxon>
        <taxon>Octadecabacter</taxon>
    </lineage>
</organism>
<evidence type="ECO:0000313" key="3">
    <source>
        <dbReference type="EMBL" id="MCF2870403.1"/>
    </source>
</evidence>